<comment type="caution">
    <text evidence="1">The sequence shown here is derived from an EMBL/GenBank/DDBJ whole genome shotgun (WGS) entry which is preliminary data.</text>
</comment>
<evidence type="ECO:0000313" key="1">
    <source>
        <dbReference type="EMBL" id="KAJ3653813.1"/>
    </source>
</evidence>
<accession>A0AA38MEY0</accession>
<gene>
    <name evidence="1" type="ORF">Zmor_013046</name>
</gene>
<reference evidence="1" key="1">
    <citation type="journal article" date="2023" name="G3 (Bethesda)">
        <title>Whole genome assemblies of Zophobas morio and Tenebrio molitor.</title>
        <authorList>
            <person name="Kaur S."/>
            <person name="Stinson S.A."/>
            <person name="diCenzo G.C."/>
        </authorList>
    </citation>
    <scope>NUCLEOTIDE SEQUENCE</scope>
    <source>
        <strain evidence="1">QUZm001</strain>
    </source>
</reference>
<evidence type="ECO:0000313" key="2">
    <source>
        <dbReference type="Proteomes" id="UP001168821"/>
    </source>
</evidence>
<name>A0AA38MEY0_9CUCU</name>
<keyword evidence="2" id="KW-1185">Reference proteome</keyword>
<dbReference type="Proteomes" id="UP001168821">
    <property type="component" value="Unassembled WGS sequence"/>
</dbReference>
<proteinExistence type="predicted"/>
<organism evidence="1 2">
    <name type="scientific">Zophobas morio</name>
    <dbReference type="NCBI Taxonomy" id="2755281"/>
    <lineage>
        <taxon>Eukaryota</taxon>
        <taxon>Metazoa</taxon>
        <taxon>Ecdysozoa</taxon>
        <taxon>Arthropoda</taxon>
        <taxon>Hexapoda</taxon>
        <taxon>Insecta</taxon>
        <taxon>Pterygota</taxon>
        <taxon>Neoptera</taxon>
        <taxon>Endopterygota</taxon>
        <taxon>Coleoptera</taxon>
        <taxon>Polyphaga</taxon>
        <taxon>Cucujiformia</taxon>
        <taxon>Tenebrionidae</taxon>
        <taxon>Zophobas</taxon>
    </lineage>
</organism>
<dbReference type="AlphaFoldDB" id="A0AA38MEY0"/>
<protein>
    <submittedName>
        <fullName evidence="1">Uncharacterized protein</fullName>
    </submittedName>
</protein>
<dbReference type="EMBL" id="JALNTZ010000004">
    <property type="protein sequence ID" value="KAJ3653813.1"/>
    <property type="molecule type" value="Genomic_DNA"/>
</dbReference>
<sequence length="98" mass="10782">MHRYKVGKSTLTQCLLLSDDIVQRGGDVCKLRKFKVVAANSRHAPRCAAAAWIGFTGVEEANGARKFARICLIFGEVPLLWSSRADAQALISQTNVDY</sequence>